<comment type="cofactor">
    <cofactor evidence="1 6 7">
        <name>pyridoxal 5'-phosphate</name>
        <dbReference type="ChEBI" id="CHEBI:597326"/>
    </cofactor>
</comment>
<comment type="caution">
    <text evidence="8">The sequence shown here is derived from an EMBL/GenBank/DDBJ whole genome shotgun (WGS) entry which is preliminary data.</text>
</comment>
<evidence type="ECO:0000256" key="2">
    <source>
        <dbReference type="ARBA" id="ARBA00009533"/>
    </source>
</evidence>
<evidence type="ECO:0000256" key="1">
    <source>
        <dbReference type="ARBA" id="ARBA00001933"/>
    </source>
</evidence>
<keyword evidence="3" id="KW-0210">Decarboxylase</keyword>
<keyword evidence="9" id="KW-1185">Reference proteome</keyword>
<dbReference type="OrthoDB" id="9803665at2"/>
<dbReference type="InterPro" id="IPR010977">
    <property type="entry name" value="Aromatic_deC"/>
</dbReference>
<name>A0A2T0M8U6_9FLAO</name>
<dbReference type="InterPro" id="IPR002129">
    <property type="entry name" value="PyrdxlP-dep_de-COase"/>
</dbReference>
<dbReference type="GO" id="GO:0006520">
    <property type="term" value="P:amino acid metabolic process"/>
    <property type="evidence" value="ECO:0007669"/>
    <property type="project" value="InterPro"/>
</dbReference>
<dbReference type="Gene3D" id="3.90.1150.10">
    <property type="entry name" value="Aspartate Aminotransferase, domain 1"/>
    <property type="match status" value="1"/>
</dbReference>
<evidence type="ECO:0000256" key="4">
    <source>
        <dbReference type="ARBA" id="ARBA00022898"/>
    </source>
</evidence>
<proteinExistence type="inferred from homology"/>
<evidence type="ECO:0000256" key="3">
    <source>
        <dbReference type="ARBA" id="ARBA00022793"/>
    </source>
</evidence>
<dbReference type="PANTHER" id="PTHR11999:SF70">
    <property type="entry name" value="MIP05841P"/>
    <property type="match status" value="1"/>
</dbReference>
<protein>
    <submittedName>
        <fullName evidence="8">Glutamate/tyrosine decarboxylase-like PLP-dependent enzyme</fullName>
    </submittedName>
</protein>
<dbReference type="PRINTS" id="PR00800">
    <property type="entry name" value="YHDCRBOXLASE"/>
</dbReference>
<dbReference type="GO" id="GO:0030170">
    <property type="term" value="F:pyridoxal phosphate binding"/>
    <property type="evidence" value="ECO:0007669"/>
    <property type="project" value="InterPro"/>
</dbReference>
<dbReference type="AlphaFoldDB" id="A0A2T0M8U6"/>
<dbReference type="Gene3D" id="1.20.1340.10">
    <property type="entry name" value="dopa decarboxylase, N-terminal domain"/>
    <property type="match status" value="1"/>
</dbReference>
<dbReference type="Proteomes" id="UP000237640">
    <property type="component" value="Unassembled WGS sequence"/>
</dbReference>
<dbReference type="InterPro" id="IPR015421">
    <property type="entry name" value="PyrdxlP-dep_Trfase_major"/>
</dbReference>
<dbReference type="InterPro" id="IPR015424">
    <property type="entry name" value="PyrdxlP-dep_Trfase"/>
</dbReference>
<sequence length="489" mass="55646">MSEETLDFSNGEFKQLLNQSSELVLRQFENIHNQKGYNDHPQKEVEQWFDEELPEEGLDPSKLLDEVETKVLNTATGNLGPHMYAYVMSGGNQMAIIAEKLANTINQNQTKWHLAPAMNEIEKRVIRWTAQMLGFPMDSGGVLVSGGSAANLTGLTVGRNVFFEKEGIRKTGLFGMKPFVVYASEEVHSCVDKSVELLGIGTNHLRKITTNASFQIDLEKLENQIKVDLAQGLQPFCIIGNAGTVNTGAIDDLESLSKLAKQYDMWFHVDGAYGALAALLDDLKLEYKGMELADSIAIDFHKWLYQPFEGGCTLVRNWDNLRRTYYKKAAYLDTELANDGNRLEYNEHYFQLSRNAKAFKVWMSIKAYGMKRLRAMIQKDIDLTDYLNEQVKKSEDFELVADSKLAVSCFRYVGNMESKEEIVQFNRLLMPELEKDGRVFIMGTQLKGDYAIRACFINHRKSEETTDYLLQVIREVAEKMIVQKKQLIA</sequence>
<feature type="modified residue" description="N6-(pyridoxal phosphate)lysine" evidence="6">
    <location>
        <position position="302"/>
    </location>
</feature>
<evidence type="ECO:0000256" key="7">
    <source>
        <dbReference type="RuleBase" id="RU000382"/>
    </source>
</evidence>
<dbReference type="SUPFAM" id="SSF53383">
    <property type="entry name" value="PLP-dependent transferases"/>
    <property type="match status" value="1"/>
</dbReference>
<dbReference type="RefSeq" id="WP_106145223.1">
    <property type="nucleotide sequence ID" value="NZ_PVYX01000002.1"/>
</dbReference>
<dbReference type="Gene3D" id="3.40.640.10">
    <property type="entry name" value="Type I PLP-dependent aspartate aminotransferase-like (Major domain)"/>
    <property type="match status" value="1"/>
</dbReference>
<evidence type="ECO:0000256" key="6">
    <source>
        <dbReference type="PIRSR" id="PIRSR602129-50"/>
    </source>
</evidence>
<dbReference type="PANTHER" id="PTHR11999">
    <property type="entry name" value="GROUP II PYRIDOXAL-5-PHOSPHATE DECARBOXYLASE"/>
    <property type="match status" value="1"/>
</dbReference>
<comment type="similarity">
    <text evidence="2 7">Belongs to the group II decarboxylase family.</text>
</comment>
<evidence type="ECO:0000313" key="8">
    <source>
        <dbReference type="EMBL" id="PRX53893.1"/>
    </source>
</evidence>
<keyword evidence="4 6" id="KW-0663">Pyridoxal phosphate</keyword>
<accession>A0A2T0M8U6</accession>
<dbReference type="Pfam" id="PF00282">
    <property type="entry name" value="Pyridoxal_deC"/>
    <property type="match status" value="1"/>
</dbReference>
<dbReference type="GO" id="GO:0019752">
    <property type="term" value="P:carboxylic acid metabolic process"/>
    <property type="evidence" value="ECO:0007669"/>
    <property type="project" value="InterPro"/>
</dbReference>
<keyword evidence="5 7" id="KW-0456">Lyase</keyword>
<dbReference type="GO" id="GO:0016831">
    <property type="term" value="F:carboxy-lyase activity"/>
    <property type="evidence" value="ECO:0007669"/>
    <property type="project" value="UniProtKB-KW"/>
</dbReference>
<evidence type="ECO:0000256" key="5">
    <source>
        <dbReference type="ARBA" id="ARBA00023239"/>
    </source>
</evidence>
<dbReference type="InterPro" id="IPR015422">
    <property type="entry name" value="PyrdxlP-dep_Trfase_small"/>
</dbReference>
<gene>
    <name evidence="8" type="ORF">CLV81_2284</name>
</gene>
<dbReference type="EMBL" id="PVYX01000002">
    <property type="protein sequence ID" value="PRX53893.1"/>
    <property type="molecule type" value="Genomic_DNA"/>
</dbReference>
<reference evidence="8 9" key="1">
    <citation type="submission" date="2018-03" db="EMBL/GenBank/DDBJ databases">
        <title>Genomic Encyclopedia of Archaeal and Bacterial Type Strains, Phase II (KMG-II): from individual species to whole genera.</title>
        <authorList>
            <person name="Goeker M."/>
        </authorList>
    </citation>
    <scope>NUCLEOTIDE SEQUENCE [LARGE SCALE GENOMIC DNA]</scope>
    <source>
        <strain evidence="8 9">DSM 25027</strain>
    </source>
</reference>
<organism evidence="8 9">
    <name type="scientific">Flagellimonas meridianipacifica</name>
    <dbReference type="NCBI Taxonomy" id="1080225"/>
    <lineage>
        <taxon>Bacteria</taxon>
        <taxon>Pseudomonadati</taxon>
        <taxon>Bacteroidota</taxon>
        <taxon>Flavobacteriia</taxon>
        <taxon>Flavobacteriales</taxon>
        <taxon>Flavobacteriaceae</taxon>
        <taxon>Flagellimonas</taxon>
    </lineage>
</organism>
<evidence type="ECO:0000313" key="9">
    <source>
        <dbReference type="Proteomes" id="UP000237640"/>
    </source>
</evidence>